<comment type="caution">
    <text evidence="6">The sequence shown here is derived from an EMBL/GenBank/DDBJ whole genome shotgun (WGS) entry which is preliminary data.</text>
</comment>
<accession>A0A7Y9IRT3</accession>
<comment type="similarity">
    <text evidence="1">Belongs to the LysR transcriptional regulatory family.</text>
</comment>
<dbReference type="Pfam" id="PF00126">
    <property type="entry name" value="HTH_1"/>
    <property type="match status" value="1"/>
</dbReference>
<dbReference type="Proteomes" id="UP000542125">
    <property type="component" value="Unassembled WGS sequence"/>
</dbReference>
<dbReference type="CDD" id="cd08471">
    <property type="entry name" value="PBP2_CrgA_like_2"/>
    <property type="match status" value="1"/>
</dbReference>
<dbReference type="PRINTS" id="PR00039">
    <property type="entry name" value="HTHLYSR"/>
</dbReference>
<reference evidence="6 7" key="1">
    <citation type="submission" date="2020-07" db="EMBL/GenBank/DDBJ databases">
        <title>Genomic Encyclopedia of Type Strains, Phase IV (KMG-V): Genome sequencing to study the core and pangenomes of soil and plant-associated prokaryotes.</title>
        <authorList>
            <person name="Whitman W."/>
        </authorList>
    </citation>
    <scope>NUCLEOTIDE SEQUENCE [LARGE SCALE GENOMIC DNA]</scope>
    <source>
        <strain evidence="6 7">SAS40</strain>
    </source>
</reference>
<dbReference type="GO" id="GO:0006351">
    <property type="term" value="P:DNA-templated transcription"/>
    <property type="evidence" value="ECO:0007669"/>
    <property type="project" value="TreeGrafter"/>
</dbReference>
<dbReference type="PANTHER" id="PTHR30537">
    <property type="entry name" value="HTH-TYPE TRANSCRIPTIONAL REGULATOR"/>
    <property type="match status" value="1"/>
</dbReference>
<dbReference type="InterPro" id="IPR036388">
    <property type="entry name" value="WH-like_DNA-bd_sf"/>
</dbReference>
<keyword evidence="3 6" id="KW-0238">DNA-binding</keyword>
<dbReference type="EMBL" id="JACBYR010000001">
    <property type="protein sequence ID" value="NYE81828.1"/>
    <property type="molecule type" value="Genomic_DNA"/>
</dbReference>
<dbReference type="Gene3D" id="3.40.190.290">
    <property type="match status" value="1"/>
</dbReference>
<keyword evidence="2" id="KW-0805">Transcription regulation</keyword>
<feature type="domain" description="HTH lysR-type" evidence="5">
    <location>
        <begin position="1"/>
        <end position="59"/>
    </location>
</feature>
<keyword evidence="4" id="KW-0804">Transcription</keyword>
<dbReference type="AlphaFoldDB" id="A0A7Y9IRT3"/>
<organism evidence="6 7">
    <name type="scientific">Pigmentiphaga litoralis</name>
    <dbReference type="NCBI Taxonomy" id="516702"/>
    <lineage>
        <taxon>Bacteria</taxon>
        <taxon>Pseudomonadati</taxon>
        <taxon>Pseudomonadota</taxon>
        <taxon>Betaproteobacteria</taxon>
        <taxon>Burkholderiales</taxon>
        <taxon>Alcaligenaceae</taxon>
        <taxon>Pigmentiphaga</taxon>
    </lineage>
</organism>
<name>A0A7Y9IRT3_9BURK</name>
<protein>
    <submittedName>
        <fullName evidence="6">DNA-binding transcriptional LysR family regulator</fullName>
    </submittedName>
</protein>
<proteinExistence type="inferred from homology"/>
<dbReference type="GO" id="GO:0043565">
    <property type="term" value="F:sequence-specific DNA binding"/>
    <property type="evidence" value="ECO:0007669"/>
    <property type="project" value="TreeGrafter"/>
</dbReference>
<keyword evidence="7" id="KW-1185">Reference proteome</keyword>
<dbReference type="FunFam" id="1.10.10.10:FF:000001">
    <property type="entry name" value="LysR family transcriptional regulator"/>
    <property type="match status" value="1"/>
</dbReference>
<dbReference type="PROSITE" id="PS50931">
    <property type="entry name" value="HTH_LYSR"/>
    <property type="match status" value="1"/>
</dbReference>
<gene>
    <name evidence="6" type="ORF">FHW18_001099</name>
</gene>
<dbReference type="RefSeq" id="WP_179584144.1">
    <property type="nucleotide sequence ID" value="NZ_JACBYR010000001.1"/>
</dbReference>
<dbReference type="SUPFAM" id="SSF53850">
    <property type="entry name" value="Periplasmic binding protein-like II"/>
    <property type="match status" value="1"/>
</dbReference>
<evidence type="ECO:0000259" key="5">
    <source>
        <dbReference type="PROSITE" id="PS50931"/>
    </source>
</evidence>
<evidence type="ECO:0000256" key="1">
    <source>
        <dbReference type="ARBA" id="ARBA00009437"/>
    </source>
</evidence>
<evidence type="ECO:0000256" key="2">
    <source>
        <dbReference type="ARBA" id="ARBA00023015"/>
    </source>
</evidence>
<evidence type="ECO:0000256" key="3">
    <source>
        <dbReference type="ARBA" id="ARBA00023125"/>
    </source>
</evidence>
<dbReference type="PANTHER" id="PTHR30537:SF5">
    <property type="entry name" value="HTH-TYPE TRANSCRIPTIONAL ACTIVATOR TTDR-RELATED"/>
    <property type="match status" value="1"/>
</dbReference>
<dbReference type="GO" id="GO:0003700">
    <property type="term" value="F:DNA-binding transcription factor activity"/>
    <property type="evidence" value="ECO:0007669"/>
    <property type="project" value="InterPro"/>
</dbReference>
<evidence type="ECO:0000313" key="7">
    <source>
        <dbReference type="Proteomes" id="UP000542125"/>
    </source>
</evidence>
<evidence type="ECO:0000313" key="6">
    <source>
        <dbReference type="EMBL" id="NYE81828.1"/>
    </source>
</evidence>
<dbReference type="InterPro" id="IPR058163">
    <property type="entry name" value="LysR-type_TF_proteobact-type"/>
</dbReference>
<dbReference type="Pfam" id="PF03466">
    <property type="entry name" value="LysR_substrate"/>
    <property type="match status" value="1"/>
</dbReference>
<dbReference type="Gene3D" id="1.10.10.10">
    <property type="entry name" value="Winged helix-like DNA-binding domain superfamily/Winged helix DNA-binding domain"/>
    <property type="match status" value="1"/>
</dbReference>
<dbReference type="InterPro" id="IPR000847">
    <property type="entry name" value="LysR_HTH_N"/>
</dbReference>
<dbReference type="InterPro" id="IPR005119">
    <property type="entry name" value="LysR_subst-bd"/>
</dbReference>
<dbReference type="InterPro" id="IPR036390">
    <property type="entry name" value="WH_DNA-bd_sf"/>
</dbReference>
<evidence type="ECO:0000256" key="4">
    <source>
        <dbReference type="ARBA" id="ARBA00023163"/>
    </source>
</evidence>
<sequence>MDRWQSMRIFVKVAETESFSEAARQLHMSPPAVTRAVAALEDAIGARLLVRTTRSVKLTESGSQYLDDCRGILAQITEAEASAAGSYATPSGTLTLTAAALFGHMHVLPVVHEFLRAHPAVNARTLFVDRPVNLVEEGIDVAVRIGHLPDSGYTAIKVGEVRRVVCGAPSYFAAHGTPTVPADLRNHRVAASTGAWVSPEWRFAGDHKVTVQTWLQSNTNEAVIATAIAGMAVARVPEYQIASALTDGRLVIVLADHEEPPLPIHVVYPAGRHAPAKVRAFVDLAAKRLSSR</sequence>
<dbReference type="SUPFAM" id="SSF46785">
    <property type="entry name" value="Winged helix' DNA-binding domain"/>
    <property type="match status" value="1"/>
</dbReference>